<reference evidence="2" key="1">
    <citation type="journal article" date="2019" name="Int. J. Syst. Evol. Microbiol.">
        <title>The Global Catalogue of Microorganisms (GCM) 10K type strain sequencing project: providing services to taxonomists for standard genome sequencing and annotation.</title>
        <authorList>
            <consortium name="The Broad Institute Genomics Platform"/>
            <consortium name="The Broad Institute Genome Sequencing Center for Infectious Disease"/>
            <person name="Wu L."/>
            <person name="Ma J."/>
        </authorList>
    </citation>
    <scope>NUCLEOTIDE SEQUENCE [LARGE SCALE GENOMIC DNA]</scope>
    <source>
        <strain evidence="2">JCM 15313</strain>
    </source>
</reference>
<dbReference type="Proteomes" id="UP001501585">
    <property type="component" value="Unassembled WGS sequence"/>
</dbReference>
<organism evidence="1 2">
    <name type="scientific">Nocardiopsis rhodophaea</name>
    <dbReference type="NCBI Taxonomy" id="280238"/>
    <lineage>
        <taxon>Bacteria</taxon>
        <taxon>Bacillati</taxon>
        <taxon>Actinomycetota</taxon>
        <taxon>Actinomycetes</taxon>
        <taxon>Streptosporangiales</taxon>
        <taxon>Nocardiopsidaceae</taxon>
        <taxon>Nocardiopsis</taxon>
    </lineage>
</organism>
<accession>A0ABP5ERK3</accession>
<keyword evidence="2" id="KW-1185">Reference proteome</keyword>
<dbReference type="RefSeq" id="WP_344163488.1">
    <property type="nucleotide sequence ID" value="NZ_BAAAPC010000013.1"/>
</dbReference>
<gene>
    <name evidence="1" type="ORF">GCM10009799_33070</name>
</gene>
<name>A0ABP5ERK3_9ACTN</name>
<evidence type="ECO:0000313" key="1">
    <source>
        <dbReference type="EMBL" id="GAA2003317.1"/>
    </source>
</evidence>
<proteinExistence type="predicted"/>
<sequence>MQYVQAYWSDEWQAYWTNPQEYLDQLPRLLPQLPDGARAYSSATGHYDFYSSSCVKDLKLSQIEIPHDKVTSLRIHFAPNPFKHDSGLTITYMAVTSFDVECEKADGLVGLGDVMLDEVLPNDSGCTHEIAFHSGRIKITCSDLSAKWEKS</sequence>
<dbReference type="EMBL" id="BAAAPC010000013">
    <property type="protein sequence ID" value="GAA2003317.1"/>
    <property type="molecule type" value="Genomic_DNA"/>
</dbReference>
<comment type="caution">
    <text evidence="1">The sequence shown here is derived from an EMBL/GenBank/DDBJ whole genome shotgun (WGS) entry which is preliminary data.</text>
</comment>
<protein>
    <submittedName>
        <fullName evidence="1">Uncharacterized protein</fullName>
    </submittedName>
</protein>
<evidence type="ECO:0000313" key="2">
    <source>
        <dbReference type="Proteomes" id="UP001501585"/>
    </source>
</evidence>